<dbReference type="Proteomes" id="UP000202434">
    <property type="component" value="Segment"/>
</dbReference>
<accession>A0A0K0MXA4</accession>
<dbReference type="OrthoDB" id="2201at10239"/>
<name>A0A0K0MXA4_9CAUD</name>
<protein>
    <recommendedName>
        <fullName evidence="3">Minor tail protein</fullName>
    </recommendedName>
</protein>
<evidence type="ECO:0000313" key="1">
    <source>
        <dbReference type="EMBL" id="AKI28673.1"/>
    </source>
</evidence>
<reference evidence="1 2" key="1">
    <citation type="journal article" date="2015" name="PLoS ONE">
        <title>Lysis to Kill: Evaluation of the Lytic Abilities, and Genomics of Nine Bacteriophages Infective for Gordonia spp. and Their Potential Use in Activated Sludge Foam Biocontrol.</title>
        <authorList>
            <person name="Dyson Z.A."/>
            <person name="Tucci J."/>
            <person name="Seviour R.J."/>
            <person name="Petrovski S."/>
        </authorList>
    </citation>
    <scope>NUCLEOTIDE SEQUENCE [LARGE SCALE GENOMIC DNA]</scope>
</reference>
<evidence type="ECO:0008006" key="3">
    <source>
        <dbReference type="Google" id="ProtNLM"/>
    </source>
</evidence>
<sequence>MTAGVHDDRRSAQLILRDRYQQNDLIVIDVLSAETPRGPQGVTLGSSMSGLWKIPTETPLEQWAYQEGATPSDMPRKKERRPKATFIVYARTFGEYAQIETLLWSVLSVDYDCWLRVYFPPPHGWRELRVRLLEQPGDDTDTIHGRRLNASWPCNLLACDPFWYAEPYTFEFVRDDQGDGRPHMTAVGGGAYEIDVPWSNPTDQYGWAEWNSGELTAASETWTFPDGDSGNSIELPTLAGANKSFWLQTNPSKPQLWVRDLGQDWARMRSKTFTRPLFPNTPDPRTVKVRLVGGAPTSSMLLTIPRRYDRPIGEQLPIVAEAVSR</sequence>
<dbReference type="RefSeq" id="YP_009188399.1">
    <property type="nucleotide sequence ID" value="NC_028665.1"/>
</dbReference>
<dbReference type="GeneID" id="26516815"/>
<gene>
    <name evidence="1" type="ORF">GTE6_31</name>
</gene>
<evidence type="ECO:0000313" key="2">
    <source>
        <dbReference type="Proteomes" id="UP000202434"/>
    </source>
</evidence>
<keyword evidence="2" id="KW-1185">Reference proteome</keyword>
<dbReference type="EMBL" id="KR053200">
    <property type="protein sequence ID" value="AKI28673.1"/>
    <property type="molecule type" value="Genomic_DNA"/>
</dbReference>
<proteinExistence type="predicted"/>
<dbReference type="KEGG" id="vg:26516815"/>
<organism evidence="1 2">
    <name type="scientific">Gordonia phage GTE6</name>
    <dbReference type="NCBI Taxonomy" id="1647474"/>
    <lineage>
        <taxon>Viruses</taxon>
        <taxon>Duplodnaviria</taxon>
        <taxon>Heunggongvirae</taxon>
        <taxon>Uroviricota</taxon>
        <taxon>Caudoviricetes</taxon>
        <taxon>Stackebrandtviridae</taxon>
        <taxon>Schenleyvirinae</taxon>
        <taxon>Dexdertvirus</taxon>
        <taxon>Dexdertvirus GTE6</taxon>
    </lineage>
</organism>